<protein>
    <submittedName>
        <fullName evidence="1">Uncharacterized protein</fullName>
    </submittedName>
</protein>
<organism evidence="1 2">
    <name type="scientific">Bauhinia variegata</name>
    <name type="common">Purple orchid tree</name>
    <name type="synonym">Phanera variegata</name>
    <dbReference type="NCBI Taxonomy" id="167791"/>
    <lineage>
        <taxon>Eukaryota</taxon>
        <taxon>Viridiplantae</taxon>
        <taxon>Streptophyta</taxon>
        <taxon>Embryophyta</taxon>
        <taxon>Tracheophyta</taxon>
        <taxon>Spermatophyta</taxon>
        <taxon>Magnoliopsida</taxon>
        <taxon>eudicotyledons</taxon>
        <taxon>Gunneridae</taxon>
        <taxon>Pentapetalae</taxon>
        <taxon>rosids</taxon>
        <taxon>fabids</taxon>
        <taxon>Fabales</taxon>
        <taxon>Fabaceae</taxon>
        <taxon>Cercidoideae</taxon>
        <taxon>Cercideae</taxon>
        <taxon>Bauhiniinae</taxon>
        <taxon>Bauhinia</taxon>
    </lineage>
</organism>
<evidence type="ECO:0000313" key="1">
    <source>
        <dbReference type="EMBL" id="KAI4346507.1"/>
    </source>
</evidence>
<sequence>MSVQFETSPDGKSWAATVIKREKSPTSPELWIPAIFEILVQDFSFVQGYPEYNRSSVSEQEELSSSSEALKGYGHKSVGHQYCIVLIQWECKRNRAQKLFQQQEGLKSMVVLGSFFANIWEIMQASWEDDIDHGRISFLTLMWWDVRSTEDNPISAAFEHKKNIALLFIDNSTPKWLPERLKSMSFDQKTELKSSGASATKASGSLLDSWRDLLDNPKEWQDYRDRKLNKLVNPRHPDFKRMDSSVSLWFNKAPKWVLSKLEVWNLMLRLLSPHKQRIVKVISHGGNWWDNRSNKKNRRAPDFKHKETGEVLWLKRIPSWALSKLPPLKA</sequence>
<gene>
    <name evidence="1" type="ORF">L6164_007397</name>
</gene>
<reference evidence="1 2" key="1">
    <citation type="journal article" date="2022" name="DNA Res.">
        <title>Chromosomal-level genome assembly of the orchid tree Bauhinia variegata (Leguminosae; Cercidoideae) supports the allotetraploid origin hypothesis of Bauhinia.</title>
        <authorList>
            <person name="Zhong Y."/>
            <person name="Chen Y."/>
            <person name="Zheng D."/>
            <person name="Pang J."/>
            <person name="Liu Y."/>
            <person name="Luo S."/>
            <person name="Meng S."/>
            <person name="Qian L."/>
            <person name="Wei D."/>
            <person name="Dai S."/>
            <person name="Zhou R."/>
        </authorList>
    </citation>
    <scope>NUCLEOTIDE SEQUENCE [LARGE SCALE GENOMIC DNA]</scope>
    <source>
        <strain evidence="1">BV-YZ2020</strain>
    </source>
</reference>
<evidence type="ECO:0000313" key="2">
    <source>
        <dbReference type="Proteomes" id="UP000828941"/>
    </source>
</evidence>
<name>A0ACB9PDG4_BAUVA</name>
<dbReference type="Proteomes" id="UP000828941">
    <property type="component" value="Chromosome 4"/>
</dbReference>
<accession>A0ACB9PDG4</accession>
<keyword evidence="2" id="KW-1185">Reference proteome</keyword>
<dbReference type="EMBL" id="CM039429">
    <property type="protein sequence ID" value="KAI4346507.1"/>
    <property type="molecule type" value="Genomic_DNA"/>
</dbReference>
<comment type="caution">
    <text evidence="1">The sequence shown here is derived from an EMBL/GenBank/DDBJ whole genome shotgun (WGS) entry which is preliminary data.</text>
</comment>
<proteinExistence type="predicted"/>